<reference evidence="1 2" key="1">
    <citation type="submission" date="2017-01" db="EMBL/GenBank/DDBJ databases">
        <title>The cable genome- insights into the physiology and evolution of filamentous bacteria capable of sulfide oxidation via long distance electron transfer.</title>
        <authorList>
            <person name="Schreiber L."/>
            <person name="Bjerg J.T."/>
            <person name="Boggild A."/>
            <person name="Van De Vossenberg J."/>
            <person name="Meysman F."/>
            <person name="Nielsen L.P."/>
            <person name="Schramm A."/>
            <person name="Kjeldsen K.U."/>
        </authorList>
    </citation>
    <scope>NUCLEOTIDE SEQUENCE [LARGE SCALE GENOMIC DNA]</scope>
    <source>
        <strain evidence="1">MCF</strain>
    </source>
</reference>
<comment type="caution">
    <text evidence="1">The sequence shown here is derived from an EMBL/GenBank/DDBJ whole genome shotgun (WGS) entry which is preliminary data.</text>
</comment>
<gene>
    <name evidence="1" type="ORF">H206_06170</name>
</gene>
<dbReference type="EMBL" id="MTKO01000030">
    <property type="protein sequence ID" value="RWX47643.1"/>
    <property type="molecule type" value="Genomic_DNA"/>
</dbReference>
<name>A0A444J3Q1_9BACT</name>
<dbReference type="AlphaFoldDB" id="A0A444J3Q1"/>
<organism evidence="1 2">
    <name type="scientific">Candidatus Electrothrix aarhusensis</name>
    <dbReference type="NCBI Taxonomy" id="1859131"/>
    <lineage>
        <taxon>Bacteria</taxon>
        <taxon>Pseudomonadati</taxon>
        <taxon>Thermodesulfobacteriota</taxon>
        <taxon>Desulfobulbia</taxon>
        <taxon>Desulfobulbales</taxon>
        <taxon>Desulfobulbaceae</taxon>
        <taxon>Candidatus Electrothrix</taxon>
    </lineage>
</organism>
<keyword evidence="2" id="KW-1185">Reference proteome</keyword>
<evidence type="ECO:0000313" key="2">
    <source>
        <dbReference type="Proteomes" id="UP000287853"/>
    </source>
</evidence>
<proteinExistence type="predicted"/>
<dbReference type="Proteomes" id="UP000287853">
    <property type="component" value="Unassembled WGS sequence"/>
</dbReference>
<evidence type="ECO:0000313" key="1">
    <source>
        <dbReference type="EMBL" id="RWX47643.1"/>
    </source>
</evidence>
<sequence length="29" mass="3430">MELGSSNSCRLLSFNRTVTFNMTLRFYIK</sequence>
<accession>A0A444J3Q1</accession>
<protein>
    <submittedName>
        <fullName evidence="1">Uncharacterized protein</fullName>
    </submittedName>
</protein>